<keyword evidence="2" id="KW-1185">Reference proteome</keyword>
<accession>A0AA39MHN8</accession>
<organism evidence="1 2">
    <name type="scientific">Armillaria tabescens</name>
    <name type="common">Ringless honey mushroom</name>
    <name type="synonym">Agaricus tabescens</name>
    <dbReference type="NCBI Taxonomy" id="1929756"/>
    <lineage>
        <taxon>Eukaryota</taxon>
        <taxon>Fungi</taxon>
        <taxon>Dikarya</taxon>
        <taxon>Basidiomycota</taxon>
        <taxon>Agaricomycotina</taxon>
        <taxon>Agaricomycetes</taxon>
        <taxon>Agaricomycetidae</taxon>
        <taxon>Agaricales</taxon>
        <taxon>Marasmiineae</taxon>
        <taxon>Physalacriaceae</taxon>
        <taxon>Desarmillaria</taxon>
    </lineage>
</organism>
<dbReference type="RefSeq" id="XP_060321585.1">
    <property type="nucleotide sequence ID" value="XM_060470670.1"/>
</dbReference>
<comment type="caution">
    <text evidence="1">The sequence shown here is derived from an EMBL/GenBank/DDBJ whole genome shotgun (WGS) entry which is preliminary data.</text>
</comment>
<proteinExistence type="predicted"/>
<reference evidence="1" key="1">
    <citation type="submission" date="2023-06" db="EMBL/GenBank/DDBJ databases">
        <authorList>
            <consortium name="Lawrence Berkeley National Laboratory"/>
            <person name="Ahrendt S."/>
            <person name="Sahu N."/>
            <person name="Indic B."/>
            <person name="Wong-Bajracharya J."/>
            <person name="Merenyi Z."/>
            <person name="Ke H.-M."/>
            <person name="Monk M."/>
            <person name="Kocsube S."/>
            <person name="Drula E."/>
            <person name="Lipzen A."/>
            <person name="Balint B."/>
            <person name="Henrissat B."/>
            <person name="Andreopoulos B."/>
            <person name="Martin F.M."/>
            <person name="Harder C.B."/>
            <person name="Rigling D."/>
            <person name="Ford K.L."/>
            <person name="Foster G.D."/>
            <person name="Pangilinan J."/>
            <person name="Papanicolaou A."/>
            <person name="Barry K."/>
            <person name="LaButti K."/>
            <person name="Viragh M."/>
            <person name="Koriabine M."/>
            <person name="Yan M."/>
            <person name="Riley R."/>
            <person name="Champramary S."/>
            <person name="Plett K.L."/>
            <person name="Tsai I.J."/>
            <person name="Slot J."/>
            <person name="Sipos G."/>
            <person name="Plett J."/>
            <person name="Nagy L.G."/>
            <person name="Grigoriev I.V."/>
        </authorList>
    </citation>
    <scope>NUCLEOTIDE SEQUENCE</scope>
    <source>
        <strain evidence="1">CCBAS 213</strain>
    </source>
</reference>
<gene>
    <name evidence="1" type="ORF">EV420DRAFT_1488930</name>
</gene>
<dbReference type="Proteomes" id="UP001175211">
    <property type="component" value="Unassembled WGS sequence"/>
</dbReference>
<dbReference type="AlphaFoldDB" id="A0AA39MHN8"/>
<sequence length="450" mass="51467">MSFSNTPVDIAEKILIWSIVFHDECDGIDDLFCAVCTRRMSLMSQGFLHMLRPYMWRHMSIRAGTKLITPSYLSVLNDAQSAIDFLSTKKHIISFVRQLHVIAPFPLTAPSSHSYSSRDAVTDLMMLLPNLHTAAFFNVILDELPCLHRQLSSVLGMNIFMRHFSYLDALHIYWPEPILSPLYFYNTKFLRDPGLPFIDCIHPSRLQSRPVIDTLVVQSTTGANPLEWFCNPDAGPAVWEIRSTTTAAMPFDFSYSTQLFTLSLDIDIIHLAQTHASLLSLPMHSSIDNLTIIFRGPYFIPQIPAIIQSMPTILRSRCRWLRAFMIIYETTWSIVNETEFTRLAWILTSVFDAALSHVTTDFQMRQSADSEEEGPKMALKDLSKPFCRLLKTVPVLVEQQRCLCDGTVLSVLDLNMESEKKLVRATLNKYSLDEVKRTYAFSDMDMDHMD</sequence>
<evidence type="ECO:0000313" key="1">
    <source>
        <dbReference type="EMBL" id="KAK0433835.1"/>
    </source>
</evidence>
<evidence type="ECO:0000313" key="2">
    <source>
        <dbReference type="Proteomes" id="UP001175211"/>
    </source>
</evidence>
<dbReference type="GeneID" id="85354218"/>
<name>A0AA39MHN8_ARMTA</name>
<dbReference type="EMBL" id="JAUEPS010000207">
    <property type="protein sequence ID" value="KAK0433835.1"/>
    <property type="molecule type" value="Genomic_DNA"/>
</dbReference>
<protein>
    <submittedName>
        <fullName evidence="1">Uncharacterized protein</fullName>
    </submittedName>
</protein>